<dbReference type="GO" id="GO:0016706">
    <property type="term" value="F:2-oxoglutarate-dependent dioxygenase activity"/>
    <property type="evidence" value="ECO:0007669"/>
    <property type="project" value="UniProtKB-ARBA"/>
</dbReference>
<feature type="region of interest" description="Disordered" evidence="1">
    <location>
        <begin position="350"/>
        <end position="372"/>
    </location>
</feature>
<comment type="caution">
    <text evidence="2">The sequence shown here is derived from an EMBL/GenBank/DDBJ whole genome shotgun (WGS) entry which is preliminary data.</text>
</comment>
<evidence type="ECO:0000256" key="1">
    <source>
        <dbReference type="SAM" id="MobiDB-lite"/>
    </source>
</evidence>
<organism evidence="2 3">
    <name type="scientific">Oleomonas cavernae</name>
    <dbReference type="NCBI Taxonomy" id="2320859"/>
    <lineage>
        <taxon>Bacteria</taxon>
        <taxon>Pseudomonadati</taxon>
        <taxon>Pseudomonadota</taxon>
        <taxon>Alphaproteobacteria</taxon>
        <taxon>Acetobacterales</taxon>
        <taxon>Acetobacteraceae</taxon>
        <taxon>Oleomonas</taxon>
    </lineage>
</organism>
<evidence type="ECO:0000313" key="3">
    <source>
        <dbReference type="Proteomes" id="UP000284605"/>
    </source>
</evidence>
<sequence length="372" mass="41510">MRILLPHTDNFPVCAMTQINPETTRRIRTILRLPVDILALGTGAKSFIGNAAIGSVLLNRLGLHVVRLILADRIMWLRRAMLAPLVGAADRRAFQRDGFILKGDFLPAEAFAALEAEVRALRAPGRECHQGDTITHRILLDGEALARLPATAALLRDRRYRRLLGYVAGRLRVPGQWVQTIRTGVLPGQPDPQRNLHADTFQPTMKAWLFLDDVDTRNGPFTYVPGSHRLTLKRMAWEWRRSIAASTLADRYSAKGSFRAQEDELAALGLPPPKAFAVRRNTLVVADTRGLHRRGEATDRPASRLEIWSMARTNPFNPLPGLPFRFLDRIELAAYRGWLALLDRRAQKRGSQPMWRAVPPGGDGAVGDEAGD</sequence>
<dbReference type="InterPro" id="IPR008775">
    <property type="entry name" value="Phytyl_CoA_dOase-like"/>
</dbReference>
<dbReference type="EMBL" id="QYUK01000011">
    <property type="protein sequence ID" value="RJF89628.1"/>
    <property type="molecule type" value="Genomic_DNA"/>
</dbReference>
<dbReference type="SUPFAM" id="SSF51197">
    <property type="entry name" value="Clavaminate synthase-like"/>
    <property type="match status" value="1"/>
</dbReference>
<keyword evidence="2" id="KW-0560">Oxidoreductase</keyword>
<dbReference type="AlphaFoldDB" id="A0A418WI08"/>
<name>A0A418WI08_9PROT</name>
<evidence type="ECO:0000313" key="2">
    <source>
        <dbReference type="EMBL" id="RJF89628.1"/>
    </source>
</evidence>
<dbReference type="Proteomes" id="UP000284605">
    <property type="component" value="Unassembled WGS sequence"/>
</dbReference>
<dbReference type="Pfam" id="PF05721">
    <property type="entry name" value="PhyH"/>
    <property type="match status" value="1"/>
</dbReference>
<dbReference type="Gene3D" id="2.60.120.620">
    <property type="entry name" value="q2cbj1_9rhob like domain"/>
    <property type="match status" value="1"/>
</dbReference>
<accession>A0A418WI08</accession>
<proteinExistence type="predicted"/>
<keyword evidence="2" id="KW-0223">Dioxygenase</keyword>
<keyword evidence="3" id="KW-1185">Reference proteome</keyword>
<gene>
    <name evidence="2" type="ORF">D3874_23830</name>
</gene>
<reference evidence="2 3" key="1">
    <citation type="submission" date="2018-09" db="EMBL/GenBank/DDBJ databases">
        <authorList>
            <person name="Zhu H."/>
        </authorList>
    </citation>
    <scope>NUCLEOTIDE SEQUENCE [LARGE SCALE GENOMIC DNA]</scope>
    <source>
        <strain evidence="2 3">K1W22B-8</strain>
    </source>
</reference>
<protein>
    <submittedName>
        <fullName evidence="2">Phytanoyl-CoA dioxygenase</fullName>
    </submittedName>
</protein>